<dbReference type="PRINTS" id="PR00081">
    <property type="entry name" value="GDHRDH"/>
</dbReference>
<dbReference type="Proteomes" id="UP001385892">
    <property type="component" value="Unassembled WGS sequence"/>
</dbReference>
<dbReference type="InterPro" id="IPR036291">
    <property type="entry name" value="NAD(P)-bd_dom_sf"/>
</dbReference>
<dbReference type="PANTHER" id="PTHR42760">
    <property type="entry name" value="SHORT-CHAIN DEHYDROGENASES/REDUCTASES FAMILY MEMBER"/>
    <property type="match status" value="1"/>
</dbReference>
<dbReference type="RefSeq" id="WP_340346295.1">
    <property type="nucleotide sequence ID" value="NZ_JBBKZT010000017.1"/>
</dbReference>
<dbReference type="PRINTS" id="PR00080">
    <property type="entry name" value="SDRFAMILY"/>
</dbReference>
<accession>A0ABU8WWF9</accession>
<dbReference type="InterPro" id="IPR002347">
    <property type="entry name" value="SDR_fam"/>
</dbReference>
<protein>
    <submittedName>
        <fullName evidence="2">SDR family oxidoreductase</fullName>
        <ecNumber evidence="2">1.-.-.-</ecNumber>
    </submittedName>
</protein>
<evidence type="ECO:0000313" key="3">
    <source>
        <dbReference type="Proteomes" id="UP001385892"/>
    </source>
</evidence>
<evidence type="ECO:0000256" key="1">
    <source>
        <dbReference type="ARBA" id="ARBA00006484"/>
    </source>
</evidence>
<dbReference type="PROSITE" id="PS00061">
    <property type="entry name" value="ADH_SHORT"/>
    <property type="match status" value="1"/>
</dbReference>
<comment type="caution">
    <text evidence="2">The sequence shown here is derived from an EMBL/GenBank/DDBJ whole genome shotgun (WGS) entry which is preliminary data.</text>
</comment>
<keyword evidence="2" id="KW-0560">Oxidoreductase</keyword>
<reference evidence="2 3" key="1">
    <citation type="submission" date="2024-03" db="EMBL/GenBank/DDBJ databases">
        <title>Novel species of the genus Variovorax.</title>
        <authorList>
            <person name="Liu Q."/>
            <person name="Xin Y.-H."/>
        </authorList>
    </citation>
    <scope>NUCLEOTIDE SEQUENCE [LARGE SCALE GENOMIC DNA]</scope>
    <source>
        <strain evidence="2 3">KACC 18900</strain>
    </source>
</reference>
<sequence>MNAMFPDTVALVSGASQGIGQAIASRLLQAGCRVALTDLDLGKAQQAAAECGDPPDRIRPYALDVRDAAQCAAIVADLDEAWGPVGVLVNNAGVSGQHTRQDAQALGEDIDRVMAVNVKGVLNLTMACAEGLRRTRGAVVNVASITTLVATGAHLAYGASKGAVGQLTKFLARDFGAHGVRVNAVAPGLVMTPMTRHIAQDAARYGRMVDRTLLGRPAEPDDIAGPVVFLASEQARYVTGTILPVDGGYVAN</sequence>
<dbReference type="CDD" id="cd05233">
    <property type="entry name" value="SDR_c"/>
    <property type="match status" value="1"/>
</dbReference>
<evidence type="ECO:0000313" key="2">
    <source>
        <dbReference type="EMBL" id="MEJ8850837.1"/>
    </source>
</evidence>
<dbReference type="SUPFAM" id="SSF51735">
    <property type="entry name" value="NAD(P)-binding Rossmann-fold domains"/>
    <property type="match status" value="1"/>
</dbReference>
<organism evidence="2 3">
    <name type="scientific">Variovorax rhizosphaerae</name>
    <dbReference type="NCBI Taxonomy" id="1836200"/>
    <lineage>
        <taxon>Bacteria</taxon>
        <taxon>Pseudomonadati</taxon>
        <taxon>Pseudomonadota</taxon>
        <taxon>Betaproteobacteria</taxon>
        <taxon>Burkholderiales</taxon>
        <taxon>Comamonadaceae</taxon>
        <taxon>Variovorax</taxon>
    </lineage>
</organism>
<dbReference type="InterPro" id="IPR020904">
    <property type="entry name" value="Sc_DH/Rdtase_CS"/>
</dbReference>
<dbReference type="PANTHER" id="PTHR42760:SF135">
    <property type="entry name" value="BLL7886 PROTEIN"/>
    <property type="match status" value="1"/>
</dbReference>
<keyword evidence="3" id="KW-1185">Reference proteome</keyword>
<comment type="similarity">
    <text evidence="1">Belongs to the short-chain dehydrogenases/reductases (SDR) family.</text>
</comment>
<dbReference type="Pfam" id="PF13561">
    <property type="entry name" value="adh_short_C2"/>
    <property type="match status" value="1"/>
</dbReference>
<gene>
    <name evidence="2" type="ORF">WKW82_29650</name>
</gene>
<proteinExistence type="inferred from homology"/>
<dbReference type="Gene3D" id="3.40.50.720">
    <property type="entry name" value="NAD(P)-binding Rossmann-like Domain"/>
    <property type="match status" value="1"/>
</dbReference>
<dbReference type="EMBL" id="JBBKZT010000017">
    <property type="protein sequence ID" value="MEJ8850837.1"/>
    <property type="molecule type" value="Genomic_DNA"/>
</dbReference>
<dbReference type="EC" id="1.-.-.-" evidence="2"/>
<dbReference type="GO" id="GO:0016491">
    <property type="term" value="F:oxidoreductase activity"/>
    <property type="evidence" value="ECO:0007669"/>
    <property type="project" value="UniProtKB-KW"/>
</dbReference>
<name>A0ABU8WWF9_9BURK</name>